<dbReference type="AlphaFoldDB" id="A0A0D0AVX8"/>
<dbReference type="PROSITE" id="PS50888">
    <property type="entry name" value="BHLH"/>
    <property type="match status" value="1"/>
</dbReference>
<feature type="domain" description="BHLH" evidence="1">
    <location>
        <begin position="40"/>
        <end position="92"/>
    </location>
</feature>
<dbReference type="SUPFAM" id="SSF47459">
    <property type="entry name" value="HLH, helix-loop-helix DNA-binding domain"/>
    <property type="match status" value="1"/>
</dbReference>
<name>A0A0D0AVX8_9AGAM</name>
<sequence length="218" mass="24812">MRTSQITPSVDYSIEISPSASNLFFHMNSFNASTPQRPQPARDNRSAAQRRYRKKEEDGFLQLREALKEVAKDDPRTRQDILRKASCELRRLADENCLLQQKALIEAYNSPQSPSCGGVIYEDPVEWQWSYDSTEAKNTRSDITRRHVFDAAMLPNASMPTAQNYEWFTQLYDANMAQDSSRLNHPWASHAGESGYLAPRPHSESGYYAGCANCQHGE</sequence>
<dbReference type="EMBL" id="KN835569">
    <property type="protein sequence ID" value="KIK36013.1"/>
    <property type="molecule type" value="Genomic_DNA"/>
</dbReference>
<dbReference type="Proteomes" id="UP000054485">
    <property type="component" value="Unassembled WGS sequence"/>
</dbReference>
<evidence type="ECO:0000313" key="2">
    <source>
        <dbReference type="EMBL" id="KIK36013.1"/>
    </source>
</evidence>
<protein>
    <recommendedName>
        <fullName evidence="1">BHLH domain-containing protein</fullName>
    </recommendedName>
</protein>
<dbReference type="InterPro" id="IPR036638">
    <property type="entry name" value="HLH_DNA-bd_sf"/>
</dbReference>
<dbReference type="GO" id="GO:0046983">
    <property type="term" value="F:protein dimerization activity"/>
    <property type="evidence" value="ECO:0007669"/>
    <property type="project" value="InterPro"/>
</dbReference>
<reference evidence="3" key="2">
    <citation type="submission" date="2015-01" db="EMBL/GenBank/DDBJ databases">
        <title>Evolutionary Origins and Diversification of the Mycorrhizal Mutualists.</title>
        <authorList>
            <consortium name="DOE Joint Genome Institute"/>
            <consortium name="Mycorrhizal Genomics Consortium"/>
            <person name="Kohler A."/>
            <person name="Kuo A."/>
            <person name="Nagy L.G."/>
            <person name="Floudas D."/>
            <person name="Copeland A."/>
            <person name="Barry K.W."/>
            <person name="Cichocki N."/>
            <person name="Veneault-Fourrey C."/>
            <person name="LaButti K."/>
            <person name="Lindquist E.A."/>
            <person name="Lipzen A."/>
            <person name="Lundell T."/>
            <person name="Morin E."/>
            <person name="Murat C."/>
            <person name="Riley R."/>
            <person name="Ohm R."/>
            <person name="Sun H."/>
            <person name="Tunlid A."/>
            <person name="Henrissat B."/>
            <person name="Grigoriev I.V."/>
            <person name="Hibbett D.S."/>
            <person name="Martin F."/>
        </authorList>
    </citation>
    <scope>NUCLEOTIDE SEQUENCE [LARGE SCALE GENOMIC DNA]</scope>
    <source>
        <strain evidence="3">UH-Slu-Lm8-n1</strain>
    </source>
</reference>
<dbReference type="HOGENOM" id="CLU_1267637_0_0_1"/>
<accession>A0A0D0AVX8</accession>
<evidence type="ECO:0000313" key="3">
    <source>
        <dbReference type="Proteomes" id="UP000054485"/>
    </source>
</evidence>
<dbReference type="OrthoDB" id="2648297at2759"/>
<organism evidence="2 3">
    <name type="scientific">Suillus luteus UH-Slu-Lm8-n1</name>
    <dbReference type="NCBI Taxonomy" id="930992"/>
    <lineage>
        <taxon>Eukaryota</taxon>
        <taxon>Fungi</taxon>
        <taxon>Dikarya</taxon>
        <taxon>Basidiomycota</taxon>
        <taxon>Agaricomycotina</taxon>
        <taxon>Agaricomycetes</taxon>
        <taxon>Agaricomycetidae</taxon>
        <taxon>Boletales</taxon>
        <taxon>Suillineae</taxon>
        <taxon>Suillaceae</taxon>
        <taxon>Suillus</taxon>
    </lineage>
</organism>
<dbReference type="InParanoid" id="A0A0D0AVX8"/>
<keyword evidence="3" id="KW-1185">Reference proteome</keyword>
<evidence type="ECO:0000259" key="1">
    <source>
        <dbReference type="PROSITE" id="PS50888"/>
    </source>
</evidence>
<reference evidence="2 3" key="1">
    <citation type="submission" date="2014-04" db="EMBL/GenBank/DDBJ databases">
        <authorList>
            <consortium name="DOE Joint Genome Institute"/>
            <person name="Kuo A."/>
            <person name="Ruytinx J."/>
            <person name="Rineau F."/>
            <person name="Colpaert J."/>
            <person name="Kohler A."/>
            <person name="Nagy L.G."/>
            <person name="Floudas D."/>
            <person name="Copeland A."/>
            <person name="Barry K.W."/>
            <person name="Cichocki N."/>
            <person name="Veneault-Fourrey C."/>
            <person name="LaButti K."/>
            <person name="Lindquist E.A."/>
            <person name="Lipzen A."/>
            <person name="Lundell T."/>
            <person name="Morin E."/>
            <person name="Murat C."/>
            <person name="Sun H."/>
            <person name="Tunlid A."/>
            <person name="Henrissat B."/>
            <person name="Grigoriev I.V."/>
            <person name="Hibbett D.S."/>
            <person name="Martin F."/>
            <person name="Nordberg H.P."/>
            <person name="Cantor M.N."/>
            <person name="Hua S.X."/>
        </authorList>
    </citation>
    <scope>NUCLEOTIDE SEQUENCE [LARGE SCALE GENOMIC DNA]</scope>
    <source>
        <strain evidence="2 3">UH-Slu-Lm8-n1</strain>
    </source>
</reference>
<gene>
    <name evidence="2" type="ORF">CY34DRAFT_811678</name>
</gene>
<proteinExistence type="predicted"/>
<dbReference type="InterPro" id="IPR011598">
    <property type="entry name" value="bHLH_dom"/>
</dbReference>